<dbReference type="InterPro" id="IPR023753">
    <property type="entry name" value="FAD/NAD-binding_dom"/>
</dbReference>
<dbReference type="SUPFAM" id="SSF52172">
    <property type="entry name" value="CheY-like"/>
    <property type="match status" value="1"/>
</dbReference>
<dbReference type="PROSITE" id="PS50110">
    <property type="entry name" value="RESPONSE_REGULATORY"/>
    <property type="match status" value="1"/>
</dbReference>
<dbReference type="EMBL" id="JAAHFQ010000262">
    <property type="protein sequence ID" value="NER28798.1"/>
    <property type="molecule type" value="Genomic_DNA"/>
</dbReference>
<dbReference type="Gene3D" id="3.50.50.60">
    <property type="entry name" value="FAD/NAD(P)-binding domain"/>
    <property type="match status" value="1"/>
</dbReference>
<feature type="modified residue" description="4-aspartylphosphate" evidence="3">
    <location>
        <position position="62"/>
    </location>
</feature>
<protein>
    <submittedName>
        <fullName evidence="5">FAD-dependent oxidoreductase</fullName>
    </submittedName>
</protein>
<dbReference type="GO" id="GO:0000160">
    <property type="term" value="P:phosphorelay signal transduction system"/>
    <property type="evidence" value="ECO:0007669"/>
    <property type="project" value="InterPro"/>
</dbReference>
<sequence length="368" mass="40424">MGKPLIITIDDDPEVLRTIARDLRSKYGSSFRVMPSDSCHKVLETLQKLKQREEPVALFLVDQRMPQMTGVEFLEQAKDVFPDAKRALLTAYADTSAAIGAINKAKIDYYLLKPWLPPDTNLYPILNDLLEVWHKTSTQMFEGIQVIGNRWSAQTHQIKDFLARHHVPYLWRDLEKDQQARYLLMESATANSSKLPLLLFPDGSELRSPSNIEIANKIGLKTRAEMPFYDVIIVGGGPAGLAAAVYASSEGLKAVLIEREAPGGQAGTSSRIENYLGFPVGLTGGDLARRAVAQAHKFGTEILAPQSVTNVRVEGQYRIVTLVDGTELSCHALIIATGVSYLKLQIPGIKDLTGSGVYYGAAITEAIS</sequence>
<dbReference type="Pfam" id="PF00072">
    <property type="entry name" value="Response_reg"/>
    <property type="match status" value="1"/>
</dbReference>
<name>A0A6B3NHK7_9CYAN</name>
<dbReference type="Pfam" id="PF07992">
    <property type="entry name" value="Pyr_redox_2"/>
    <property type="match status" value="1"/>
</dbReference>
<evidence type="ECO:0000313" key="5">
    <source>
        <dbReference type="EMBL" id="NER28798.1"/>
    </source>
</evidence>
<dbReference type="SUPFAM" id="SSF51905">
    <property type="entry name" value="FAD/NAD(P)-binding domain"/>
    <property type="match status" value="1"/>
</dbReference>
<evidence type="ECO:0000256" key="3">
    <source>
        <dbReference type="PROSITE-ProRule" id="PRU00169"/>
    </source>
</evidence>
<organism evidence="5">
    <name type="scientific">Symploca sp. SIO1C4</name>
    <dbReference type="NCBI Taxonomy" id="2607765"/>
    <lineage>
        <taxon>Bacteria</taxon>
        <taxon>Bacillati</taxon>
        <taxon>Cyanobacteriota</taxon>
        <taxon>Cyanophyceae</taxon>
        <taxon>Coleofasciculales</taxon>
        <taxon>Coleofasciculaceae</taxon>
        <taxon>Symploca</taxon>
    </lineage>
</organism>
<evidence type="ECO:0000259" key="4">
    <source>
        <dbReference type="PROSITE" id="PS50110"/>
    </source>
</evidence>
<evidence type="ECO:0000256" key="2">
    <source>
        <dbReference type="ARBA" id="ARBA00023002"/>
    </source>
</evidence>
<proteinExistence type="predicted"/>
<dbReference type="GO" id="GO:0016491">
    <property type="term" value="F:oxidoreductase activity"/>
    <property type="evidence" value="ECO:0007669"/>
    <property type="project" value="UniProtKB-KW"/>
</dbReference>
<dbReference type="PANTHER" id="PTHR48105">
    <property type="entry name" value="THIOREDOXIN REDUCTASE 1-RELATED-RELATED"/>
    <property type="match status" value="1"/>
</dbReference>
<dbReference type="InterPro" id="IPR011006">
    <property type="entry name" value="CheY-like_superfamily"/>
</dbReference>
<keyword evidence="3" id="KW-0597">Phosphoprotein</keyword>
<comment type="caution">
    <text evidence="5">The sequence shown here is derived from an EMBL/GenBank/DDBJ whole genome shotgun (WGS) entry which is preliminary data.</text>
</comment>
<gene>
    <name evidence="5" type="ORF">F6J89_14460</name>
</gene>
<dbReference type="Gene3D" id="3.40.30.10">
    <property type="entry name" value="Glutaredoxin"/>
    <property type="match status" value="1"/>
</dbReference>
<dbReference type="PRINTS" id="PR00368">
    <property type="entry name" value="FADPNR"/>
</dbReference>
<feature type="non-terminal residue" evidence="5">
    <location>
        <position position="368"/>
    </location>
</feature>
<evidence type="ECO:0000256" key="1">
    <source>
        <dbReference type="ARBA" id="ARBA00022630"/>
    </source>
</evidence>
<dbReference type="Gene3D" id="3.40.50.2300">
    <property type="match status" value="1"/>
</dbReference>
<feature type="domain" description="Response regulatory" evidence="4">
    <location>
        <begin position="5"/>
        <end position="128"/>
    </location>
</feature>
<dbReference type="InterPro" id="IPR036188">
    <property type="entry name" value="FAD/NAD-bd_sf"/>
</dbReference>
<dbReference type="InterPro" id="IPR050097">
    <property type="entry name" value="Ferredoxin-NADP_redctase_2"/>
</dbReference>
<accession>A0A6B3NHK7</accession>
<dbReference type="AlphaFoldDB" id="A0A6B3NHK7"/>
<dbReference type="InterPro" id="IPR001789">
    <property type="entry name" value="Sig_transdc_resp-reg_receiver"/>
</dbReference>
<reference evidence="5" key="1">
    <citation type="submission" date="2019-11" db="EMBL/GenBank/DDBJ databases">
        <title>Genomic insights into an expanded diversity of filamentous marine cyanobacteria reveals the extraordinary biosynthetic potential of Moorea and Okeania.</title>
        <authorList>
            <person name="Ferreira Leao T."/>
            <person name="Wang M."/>
            <person name="Moss N."/>
            <person name="Da Silva R."/>
            <person name="Sanders J."/>
            <person name="Nurk S."/>
            <person name="Gurevich A."/>
            <person name="Humphrey G."/>
            <person name="Reher R."/>
            <person name="Zhu Q."/>
            <person name="Belda-Ferre P."/>
            <person name="Glukhov E."/>
            <person name="Rex R."/>
            <person name="Dorrestein P.C."/>
            <person name="Knight R."/>
            <person name="Pevzner P."/>
            <person name="Gerwick W.H."/>
            <person name="Gerwick L."/>
        </authorList>
    </citation>
    <scope>NUCLEOTIDE SEQUENCE</scope>
    <source>
        <strain evidence="5">SIO1C4</strain>
    </source>
</reference>
<keyword evidence="2" id="KW-0560">Oxidoreductase</keyword>
<dbReference type="PRINTS" id="PR00469">
    <property type="entry name" value="PNDRDTASEII"/>
</dbReference>
<dbReference type="SMART" id="SM00448">
    <property type="entry name" value="REC"/>
    <property type="match status" value="1"/>
</dbReference>
<keyword evidence="1" id="KW-0285">Flavoprotein</keyword>